<feature type="domain" description="Epoxide hydrolase N-terminal" evidence="4">
    <location>
        <begin position="13"/>
        <end position="123"/>
    </location>
</feature>
<dbReference type="PANTHER" id="PTHR21661:SF39">
    <property type="entry name" value="HYDROLASE, PUTATIVE (AFU_ORTHOLOGUE AFUA_3G08960)-RELATED"/>
    <property type="match status" value="1"/>
</dbReference>
<protein>
    <submittedName>
        <fullName evidence="5">Epoxide hydrolase-like protein</fullName>
    </submittedName>
</protein>
<dbReference type="PIRSF" id="PIRSF001112">
    <property type="entry name" value="Epoxide_hydrolase"/>
    <property type="match status" value="1"/>
</dbReference>
<feature type="active site" description="Proton acceptor" evidence="3">
    <location>
        <position position="360"/>
    </location>
</feature>
<evidence type="ECO:0000259" key="4">
    <source>
        <dbReference type="Pfam" id="PF06441"/>
    </source>
</evidence>
<feature type="active site" description="Nucleophile" evidence="3">
    <location>
        <position position="189"/>
    </location>
</feature>
<sequence length="385" mass="43851">MGPKYPIPPSAVPFTLSIPDNDLLEFKQLLQLSKIGVQTWENQQEDRRFGVTRKWLSETKEYWLTNYDWRAREKYINSFPNFKMSIQDDVGDVSVHFVALFSEKKDAIPILFMHGWPGSFLEFLPICELLKEKYPSADSPYHVIVPSLPGYTFSGGSVDKDWTIPDVSRIMDQLMRNLGFEKYIAQGGDVGSFVAHELAVKYDGCAGVHLNMMRVVPPSEDDVLNDIEKLAVSNAQQWLKQGMAYALEHGSRPSTIGLVLSSSPLALLAWIGEKFLEWTDEDPSLETILDGVTLYWFTSSMPRSIYPYRELFGGPPGGPPYIEKPFGFSLFPYDVAMGTRKNAEKNGNLVFYRQHERGGHFAALEKPKELWQDVEDFVKIAWEKK</sequence>
<dbReference type="InterPro" id="IPR010497">
    <property type="entry name" value="Epoxide_hydro_N"/>
</dbReference>
<name>A0A9P4JLZ5_9PLEO</name>
<reference evidence="5" key="1">
    <citation type="journal article" date="2020" name="Stud. Mycol.">
        <title>101 Dothideomycetes genomes: a test case for predicting lifestyles and emergence of pathogens.</title>
        <authorList>
            <person name="Haridas S."/>
            <person name="Albert R."/>
            <person name="Binder M."/>
            <person name="Bloem J."/>
            <person name="Labutti K."/>
            <person name="Salamov A."/>
            <person name="Andreopoulos B."/>
            <person name="Baker S."/>
            <person name="Barry K."/>
            <person name="Bills G."/>
            <person name="Bluhm B."/>
            <person name="Cannon C."/>
            <person name="Castanera R."/>
            <person name="Culley D."/>
            <person name="Daum C."/>
            <person name="Ezra D."/>
            <person name="Gonzalez J."/>
            <person name="Henrissat B."/>
            <person name="Kuo A."/>
            <person name="Liang C."/>
            <person name="Lipzen A."/>
            <person name="Lutzoni F."/>
            <person name="Magnuson J."/>
            <person name="Mondo S."/>
            <person name="Nolan M."/>
            <person name="Ohm R."/>
            <person name="Pangilinan J."/>
            <person name="Park H.-J."/>
            <person name="Ramirez L."/>
            <person name="Alfaro M."/>
            <person name="Sun H."/>
            <person name="Tritt A."/>
            <person name="Yoshinaga Y."/>
            <person name="Zwiers L.-H."/>
            <person name="Turgeon B."/>
            <person name="Goodwin S."/>
            <person name="Spatafora J."/>
            <person name="Crous P."/>
            <person name="Grigoriev I."/>
        </authorList>
    </citation>
    <scope>NUCLEOTIDE SEQUENCE</scope>
    <source>
        <strain evidence="5">ATCC 74209</strain>
    </source>
</reference>
<keyword evidence="2 5" id="KW-0378">Hydrolase</keyword>
<dbReference type="Gene3D" id="3.40.50.1820">
    <property type="entry name" value="alpha/beta hydrolase"/>
    <property type="match status" value="1"/>
</dbReference>
<comment type="caution">
    <text evidence="5">The sequence shown here is derived from an EMBL/GenBank/DDBJ whole genome shotgun (WGS) entry which is preliminary data.</text>
</comment>
<dbReference type="InterPro" id="IPR016292">
    <property type="entry name" value="Epoxide_hydrolase"/>
</dbReference>
<proteinExistence type="inferred from homology"/>
<feature type="active site" description="Proton donor" evidence="3">
    <location>
        <position position="308"/>
    </location>
</feature>
<evidence type="ECO:0000313" key="5">
    <source>
        <dbReference type="EMBL" id="KAF2200651.1"/>
    </source>
</evidence>
<gene>
    <name evidence="5" type="ORF">GQ43DRAFT_373318</name>
</gene>
<evidence type="ECO:0000256" key="2">
    <source>
        <dbReference type="ARBA" id="ARBA00022801"/>
    </source>
</evidence>
<evidence type="ECO:0000256" key="3">
    <source>
        <dbReference type="PIRSR" id="PIRSR001112-1"/>
    </source>
</evidence>
<keyword evidence="6" id="KW-1185">Reference proteome</keyword>
<evidence type="ECO:0000313" key="6">
    <source>
        <dbReference type="Proteomes" id="UP000799536"/>
    </source>
</evidence>
<accession>A0A9P4JLZ5</accession>
<organism evidence="5 6">
    <name type="scientific">Delitschia confertaspora ATCC 74209</name>
    <dbReference type="NCBI Taxonomy" id="1513339"/>
    <lineage>
        <taxon>Eukaryota</taxon>
        <taxon>Fungi</taxon>
        <taxon>Dikarya</taxon>
        <taxon>Ascomycota</taxon>
        <taxon>Pezizomycotina</taxon>
        <taxon>Dothideomycetes</taxon>
        <taxon>Pleosporomycetidae</taxon>
        <taxon>Pleosporales</taxon>
        <taxon>Delitschiaceae</taxon>
        <taxon>Delitschia</taxon>
    </lineage>
</organism>
<dbReference type="GO" id="GO:0097176">
    <property type="term" value="P:epoxide metabolic process"/>
    <property type="evidence" value="ECO:0007669"/>
    <property type="project" value="TreeGrafter"/>
</dbReference>
<dbReference type="PANTHER" id="PTHR21661">
    <property type="entry name" value="EPOXIDE HYDROLASE 1-RELATED"/>
    <property type="match status" value="1"/>
</dbReference>
<dbReference type="AlphaFoldDB" id="A0A9P4JLZ5"/>
<dbReference type="GO" id="GO:0004301">
    <property type="term" value="F:epoxide hydrolase activity"/>
    <property type="evidence" value="ECO:0007669"/>
    <property type="project" value="TreeGrafter"/>
</dbReference>
<dbReference type="Pfam" id="PF06441">
    <property type="entry name" value="EHN"/>
    <property type="match status" value="1"/>
</dbReference>
<dbReference type="InterPro" id="IPR000639">
    <property type="entry name" value="Epox_hydrolase-like"/>
</dbReference>
<dbReference type="PRINTS" id="PR00412">
    <property type="entry name" value="EPOXHYDRLASE"/>
</dbReference>
<evidence type="ECO:0000256" key="1">
    <source>
        <dbReference type="ARBA" id="ARBA00010088"/>
    </source>
</evidence>
<dbReference type="SUPFAM" id="SSF53474">
    <property type="entry name" value="alpha/beta-Hydrolases"/>
    <property type="match status" value="1"/>
</dbReference>
<dbReference type="EMBL" id="ML994012">
    <property type="protein sequence ID" value="KAF2200651.1"/>
    <property type="molecule type" value="Genomic_DNA"/>
</dbReference>
<dbReference type="Proteomes" id="UP000799536">
    <property type="component" value="Unassembled WGS sequence"/>
</dbReference>
<dbReference type="InterPro" id="IPR029058">
    <property type="entry name" value="AB_hydrolase_fold"/>
</dbReference>
<dbReference type="OrthoDB" id="7130006at2759"/>
<comment type="similarity">
    <text evidence="1">Belongs to the peptidase S33 family.</text>
</comment>